<dbReference type="InterPro" id="IPR041813">
    <property type="entry name" value="A2M_TED"/>
</dbReference>
<dbReference type="Gene3D" id="2.60.40.1930">
    <property type="match status" value="2"/>
</dbReference>
<sequence length="1379" mass="154361">MDEGLNKNRKMRVCVCVPRFLVTAPGIVRPGGNVTVGVELLEHSPSQVTVKAELVKMAANLTVSVLEAEGVFEKGKINSRKSYPSLPLNSADGIYELRVTGRAQDEILFSNSTRLSFETKRMTVFIQTDKSLYKPKQEVKFRIITLFSDFKPYKTSLNILIKDPKSNLIQQWLSEQSDLGVVSKTFQLSSHPILGDWSIQVQVNYQYFMVIYDINLLPKFEVTLQTPLYCSLNSRSLNGTVIAKYTYGKPVKGDVTLTFLPLSFWGMKKNITKNFKINGSTNFSFNDEEMKKVMDFSEGLSEHMYLSSPGPVEILATVTESLTGISRNASSNVFFKQHDYIIEFFDYATVLKPSLNFTATVKVTRADGNRLTFEERRNNVVITVTQKNSSEHWSRWDSRNQDIEAVQIINYTVPQNGIFKIEFPILDDSNELQLKASFLNSVSSMAVHGMFKSPSKTYIQLKTREENIKVGSPFELVVSGNKRLKELSYMVVSRGQLVAVGKQNSTTFSLTPENSWAPKACIIVYYIDNDGEIINDVLKIPVQLVFKNKIKLFWSKAHAEPSEKVSLRISVTQPDSTVGIVAVDKSVNLMNVVHELELYNTGYYLGMFMNSFAVFQECGLWVLTDANLLKDYIDGVYDSVEFAERFAEETEGYLVDFHDSSSVSNPRIRKHFPETWIWLDTNMGSRIYQEFEVTVPDSITSWVATAFVISEDLGLGLTSTPVELQAFQPFFIFLNLPYSVIRGEEFALEVTIFNYLKDATEVKVIIEKNDKFDILMASNEINATGHQQTILVPSEDGATVLFPVKPTHLGEIPITVTAISPTASDAVTQRILVKAEGIEKSYSQSILLDLTDNKLQTPVKTLSFSFPPNTVSGSERVQITAIGDILGSSINGLASLIRMPYGCGEQNMINFAPNIYVLDYLTKKRQLTENLKEKALSFMRQGYQRELLYQREDGSFSAFGNDDPSGSTWLSAFVLRCFLEADPYIDIDQNVLHRTYTWLKGRQKSSGEFWEPGRVIHSELQGGNKSPVTLTAYIVTSLLGYKKYQPNIDVQESINFLESEFNRGISDNYTLALITYALSSVGSPKAKEALNMLTWRAEQEGGMQFWASSESKLSESWQPRSLDIEVAAYALLSHFLQYQVSEGIPIMRWLSRQRNSLGGFVSTQDTIVALKALSEFAALMNTERTNIQVTVMGPSSPTPVKFWIDTQNLFLLQTAELAVLQPTAVNISTSGFGFAICQFNVIYNVKDSGSSRRRRSIQDQEAFDLDVAVRDNKDDTNHLNLNVCTRLGPGIEPRIGLPCSARSLLLSLPLPAAPPTCALSLWRQAVRSYNSEVKLSSCDLCGDAPGCGPCERGAAASLYHASVLVALCGTLLFSSQHWL</sequence>
<dbReference type="PANTHER" id="PTHR11412">
    <property type="entry name" value="MACROGLOBULIN / COMPLEMENT"/>
    <property type="match status" value="1"/>
</dbReference>
<evidence type="ECO:0000259" key="17">
    <source>
        <dbReference type="SMART" id="SM01360"/>
    </source>
</evidence>
<evidence type="ECO:0000256" key="4">
    <source>
        <dbReference type="ARBA" id="ARBA00022622"/>
    </source>
</evidence>
<dbReference type="InterPro" id="IPR041555">
    <property type="entry name" value="MG3"/>
</dbReference>
<evidence type="ECO:0000256" key="12">
    <source>
        <dbReference type="ARBA" id="ARBA00023288"/>
    </source>
</evidence>
<accession>A0A7N5KDB4</accession>
<dbReference type="Pfam" id="PF07678">
    <property type="entry name" value="TED_complement"/>
    <property type="match status" value="1"/>
</dbReference>
<dbReference type="GO" id="GO:2000647">
    <property type="term" value="P:negative regulation of stem cell proliferation"/>
    <property type="evidence" value="ECO:0007669"/>
    <property type="project" value="Ensembl"/>
</dbReference>
<keyword evidence="7" id="KW-0722">Serine protease inhibitor</keyword>
<dbReference type="FunFam" id="1.50.10.20:FF:000001">
    <property type="entry name" value="CD109 isoform 1"/>
    <property type="match status" value="1"/>
</dbReference>
<keyword evidence="5" id="KW-0646">Protease inhibitor</keyword>
<keyword evidence="3" id="KW-1003">Cell membrane</keyword>
<reference evidence="18" key="3">
    <citation type="submission" date="2025-09" db="UniProtKB">
        <authorList>
            <consortium name="Ensembl"/>
        </authorList>
    </citation>
    <scope>IDENTIFICATION</scope>
</reference>
<dbReference type="InterPro" id="IPR036595">
    <property type="entry name" value="A-macroglobulin_rcpt-bd_sf"/>
</dbReference>
<dbReference type="GO" id="GO:0005829">
    <property type="term" value="C:cytosol"/>
    <property type="evidence" value="ECO:0007669"/>
    <property type="project" value="Ensembl"/>
</dbReference>
<evidence type="ECO:0000313" key="18">
    <source>
        <dbReference type="Ensembl" id="ENSAMEP00000038515.1"/>
    </source>
</evidence>
<dbReference type="GO" id="GO:0010839">
    <property type="term" value="P:negative regulation of keratinocyte proliferation"/>
    <property type="evidence" value="ECO:0007669"/>
    <property type="project" value="Ensembl"/>
</dbReference>
<dbReference type="SUPFAM" id="SSF48239">
    <property type="entry name" value="Terpenoid cyclases/Protein prenyltransferases"/>
    <property type="match status" value="1"/>
</dbReference>
<keyword evidence="19" id="KW-1185">Reference proteome</keyword>
<dbReference type="Gene3D" id="2.20.130.20">
    <property type="match status" value="1"/>
</dbReference>
<dbReference type="InterPro" id="IPR008930">
    <property type="entry name" value="Terpenoid_cyclase/PrenylTrfase"/>
</dbReference>
<dbReference type="InterPro" id="IPR002890">
    <property type="entry name" value="MG2"/>
</dbReference>
<keyword evidence="10" id="KW-1015">Disulfide bond</keyword>
<dbReference type="GO" id="GO:0005886">
    <property type="term" value="C:plasma membrane"/>
    <property type="evidence" value="ECO:0007669"/>
    <property type="project" value="UniProtKB-SubCell"/>
</dbReference>
<evidence type="ECO:0000259" key="16">
    <source>
        <dbReference type="SMART" id="SM01359"/>
    </source>
</evidence>
<evidence type="ECO:0000256" key="1">
    <source>
        <dbReference type="ARBA" id="ARBA00004609"/>
    </source>
</evidence>
<dbReference type="InterPro" id="IPR013783">
    <property type="entry name" value="Ig-like_fold"/>
</dbReference>
<evidence type="ECO:0000256" key="5">
    <source>
        <dbReference type="ARBA" id="ARBA00022690"/>
    </source>
</evidence>
<evidence type="ECO:0000256" key="3">
    <source>
        <dbReference type="ARBA" id="ARBA00022475"/>
    </source>
</evidence>
<dbReference type="FunFam" id="2.60.40.1930:FF:000001">
    <property type="entry name" value="CD109 isoform 3"/>
    <property type="match status" value="1"/>
</dbReference>
<dbReference type="GO" id="GO:0098552">
    <property type="term" value="C:side of membrane"/>
    <property type="evidence" value="ECO:0007669"/>
    <property type="project" value="UniProtKB-KW"/>
</dbReference>
<evidence type="ECO:0000256" key="14">
    <source>
        <dbReference type="ARBA" id="ARBA00063008"/>
    </source>
</evidence>
<evidence type="ECO:0000256" key="2">
    <source>
        <dbReference type="ARBA" id="ARBA00010952"/>
    </source>
</evidence>
<evidence type="ECO:0000256" key="13">
    <source>
        <dbReference type="ARBA" id="ARBA00056820"/>
    </source>
</evidence>
<dbReference type="InterPro" id="IPR050473">
    <property type="entry name" value="A2M/Complement_sys"/>
</dbReference>
<dbReference type="InterPro" id="IPR019742">
    <property type="entry name" value="MacrogloblnA2_CS"/>
</dbReference>
<dbReference type="GO" id="GO:0061045">
    <property type="term" value="P:negative regulation of wound healing"/>
    <property type="evidence" value="ECO:0007669"/>
    <property type="project" value="Ensembl"/>
</dbReference>
<dbReference type="FunFam" id="2.60.40.1930:FF:000003">
    <property type="entry name" value="CD109 molecule"/>
    <property type="match status" value="1"/>
</dbReference>
<dbReference type="PROSITE" id="PS00477">
    <property type="entry name" value="ALPHA_2_MACROGLOBULIN"/>
    <property type="match status" value="1"/>
</dbReference>
<dbReference type="Ensembl" id="ENSAMET00000049292.1">
    <property type="protein sequence ID" value="ENSAMEP00000038515.1"/>
    <property type="gene ID" value="ENSAMEG00000007712.2"/>
</dbReference>
<keyword evidence="6" id="KW-0732">Signal</keyword>
<dbReference type="GO" id="GO:0045616">
    <property type="term" value="P:regulation of keratinocyte differentiation"/>
    <property type="evidence" value="ECO:0007669"/>
    <property type="project" value="Ensembl"/>
</dbReference>
<dbReference type="SMART" id="SM01360">
    <property type="entry name" value="A2M"/>
    <property type="match status" value="1"/>
</dbReference>
<dbReference type="Gene3D" id="6.20.50.160">
    <property type="match status" value="1"/>
</dbReference>
<keyword evidence="11" id="KW-0325">Glycoprotein</keyword>
<comment type="similarity">
    <text evidence="2">Belongs to the protease inhibitor I39 (alpha-2-macroglobulin) family.</text>
</comment>
<dbReference type="GO" id="GO:0001942">
    <property type="term" value="P:hair follicle development"/>
    <property type="evidence" value="ECO:0007669"/>
    <property type="project" value="Ensembl"/>
</dbReference>
<evidence type="ECO:0000256" key="10">
    <source>
        <dbReference type="ARBA" id="ARBA00023157"/>
    </source>
</evidence>
<dbReference type="Pfam" id="PF07703">
    <property type="entry name" value="A2M_BRD"/>
    <property type="match status" value="1"/>
</dbReference>
<dbReference type="CDD" id="cd02897">
    <property type="entry name" value="A2M_2"/>
    <property type="match status" value="1"/>
</dbReference>
<dbReference type="InterPro" id="IPR011625">
    <property type="entry name" value="A2M_N_BRD"/>
</dbReference>
<comment type="subcellular location">
    <subcellularLocation>
        <location evidence="1">Cell membrane</location>
        <topology evidence="1">Lipid-anchor</topology>
        <topology evidence="1">GPI-anchor</topology>
    </subcellularLocation>
</comment>
<dbReference type="Pfam" id="PF01835">
    <property type="entry name" value="MG2"/>
    <property type="match status" value="1"/>
</dbReference>
<dbReference type="GO" id="GO:0005615">
    <property type="term" value="C:extracellular space"/>
    <property type="evidence" value="ECO:0007669"/>
    <property type="project" value="InterPro"/>
</dbReference>
<dbReference type="Pfam" id="PF00207">
    <property type="entry name" value="A2M"/>
    <property type="match status" value="1"/>
</dbReference>
<dbReference type="InterPro" id="IPR014756">
    <property type="entry name" value="Ig_E-set"/>
</dbReference>
<reference evidence="18" key="2">
    <citation type="submission" date="2025-08" db="UniProtKB">
        <authorList>
            <consortium name="Ensembl"/>
        </authorList>
    </citation>
    <scope>IDENTIFICATION</scope>
</reference>
<dbReference type="Gene3D" id="2.60.40.2950">
    <property type="match status" value="1"/>
</dbReference>
<evidence type="ECO:0000256" key="6">
    <source>
        <dbReference type="ARBA" id="ARBA00022729"/>
    </source>
</evidence>
<dbReference type="GO" id="GO:0004867">
    <property type="term" value="F:serine-type endopeptidase inhibitor activity"/>
    <property type="evidence" value="ECO:0007669"/>
    <property type="project" value="UniProtKB-KW"/>
</dbReference>
<dbReference type="GeneTree" id="ENSGT00940000155926"/>
<proteinExistence type="inferred from homology"/>
<name>A0A7N5KDB4_AILME</name>
<keyword evidence="4" id="KW-0336">GPI-anchor</keyword>
<dbReference type="GO" id="GO:0072089">
    <property type="term" value="P:stem cell proliferation"/>
    <property type="evidence" value="ECO:0007669"/>
    <property type="project" value="Ensembl"/>
</dbReference>
<dbReference type="GO" id="GO:0072675">
    <property type="term" value="P:osteoclast fusion"/>
    <property type="evidence" value="ECO:0007669"/>
    <property type="project" value="Ensembl"/>
</dbReference>
<dbReference type="Gene3D" id="2.60.40.690">
    <property type="entry name" value="Alpha-macroglobulin, receptor-binding domain"/>
    <property type="match status" value="1"/>
</dbReference>
<dbReference type="InterPro" id="IPR001599">
    <property type="entry name" value="Macroglobln_a2"/>
</dbReference>
<dbReference type="Gene3D" id="2.60.120.1540">
    <property type="match status" value="1"/>
</dbReference>
<feature type="domain" description="Alpha-2-macroglobulin" evidence="17">
    <location>
        <begin position="675"/>
        <end position="766"/>
    </location>
</feature>
<evidence type="ECO:0000313" key="19">
    <source>
        <dbReference type="Proteomes" id="UP000008912"/>
    </source>
</evidence>
<dbReference type="SMART" id="SM01419">
    <property type="entry name" value="Thiol-ester_cl"/>
    <property type="match status" value="1"/>
</dbReference>
<reference evidence="18 19" key="1">
    <citation type="journal article" date="2010" name="Nature">
        <title>The sequence and de novo assembly of the giant panda genome.</title>
        <authorList>
            <person name="Li R."/>
            <person name="Fan W."/>
            <person name="Tian G."/>
            <person name="Zhu H."/>
            <person name="He L."/>
            <person name="Cai J."/>
            <person name="Huang Q."/>
            <person name="Cai Q."/>
            <person name="Li B."/>
            <person name="Bai Y."/>
            <person name="Zhang Z."/>
            <person name="Zhang Y."/>
            <person name="Wang W."/>
            <person name="Li J."/>
            <person name="Wei F."/>
            <person name="Li H."/>
            <person name="Jian M."/>
            <person name="Li J."/>
            <person name="Zhang Z."/>
            <person name="Nielsen R."/>
            <person name="Li D."/>
            <person name="Gu W."/>
            <person name="Yang Z."/>
            <person name="Xuan Z."/>
            <person name="Ryder O.A."/>
            <person name="Leung F.C."/>
            <person name="Zhou Y."/>
            <person name="Cao J."/>
            <person name="Sun X."/>
            <person name="Fu Y."/>
            <person name="Fang X."/>
            <person name="Guo X."/>
            <person name="Wang B."/>
            <person name="Hou R."/>
            <person name="Shen F."/>
            <person name="Mu B."/>
            <person name="Ni P."/>
            <person name="Lin R."/>
            <person name="Qian W."/>
            <person name="Wang G."/>
            <person name="Yu C."/>
            <person name="Nie W."/>
            <person name="Wang J."/>
            <person name="Wu Z."/>
            <person name="Liang H."/>
            <person name="Min J."/>
            <person name="Wu Q."/>
            <person name="Cheng S."/>
            <person name="Ruan J."/>
            <person name="Wang M."/>
            <person name="Shi Z."/>
            <person name="Wen M."/>
            <person name="Liu B."/>
            <person name="Ren X."/>
            <person name="Zheng H."/>
            <person name="Dong D."/>
            <person name="Cook K."/>
            <person name="Shan G."/>
            <person name="Zhang H."/>
            <person name="Kosiol C."/>
            <person name="Xie X."/>
            <person name="Lu Z."/>
            <person name="Zheng H."/>
            <person name="Li Y."/>
            <person name="Steiner C.C."/>
            <person name="Lam T.T."/>
            <person name="Lin S."/>
            <person name="Zhang Q."/>
            <person name="Li G."/>
            <person name="Tian J."/>
            <person name="Gong T."/>
            <person name="Liu H."/>
            <person name="Zhang D."/>
            <person name="Fang L."/>
            <person name="Ye C."/>
            <person name="Zhang J."/>
            <person name="Hu W."/>
            <person name="Xu A."/>
            <person name="Ren Y."/>
            <person name="Zhang G."/>
            <person name="Bruford M.W."/>
            <person name="Li Q."/>
            <person name="Ma L."/>
            <person name="Guo Y."/>
            <person name="An N."/>
            <person name="Hu Y."/>
            <person name="Zheng Y."/>
            <person name="Shi Y."/>
            <person name="Li Z."/>
            <person name="Liu Q."/>
            <person name="Chen Y."/>
            <person name="Zhao J."/>
            <person name="Qu N."/>
            <person name="Zhao S."/>
            <person name="Tian F."/>
            <person name="Wang X."/>
            <person name="Wang H."/>
            <person name="Xu L."/>
            <person name="Liu X."/>
            <person name="Vinar T."/>
            <person name="Wang Y."/>
            <person name="Lam T.W."/>
            <person name="Yiu S.M."/>
            <person name="Liu S."/>
            <person name="Zhang H."/>
            <person name="Li D."/>
            <person name="Huang Y."/>
            <person name="Wang X."/>
            <person name="Yang G."/>
            <person name="Jiang Z."/>
            <person name="Wang J."/>
            <person name="Qin N."/>
            <person name="Li L."/>
            <person name="Li J."/>
            <person name="Bolund L."/>
            <person name="Kristiansen K."/>
            <person name="Wong G.K."/>
            <person name="Olson M."/>
            <person name="Zhang X."/>
            <person name="Li S."/>
            <person name="Yang H."/>
            <person name="Wang J."/>
            <person name="Wang J."/>
        </authorList>
    </citation>
    <scope>NUCLEOTIDE SEQUENCE [LARGE SCALE GENOMIC DNA]</scope>
</reference>
<dbReference type="SMART" id="SM01359">
    <property type="entry name" value="A2M_N_2"/>
    <property type="match status" value="1"/>
</dbReference>
<feature type="domain" description="Alpha-2-macroglobulin bait region" evidence="16">
    <location>
        <begin position="459"/>
        <end position="590"/>
    </location>
</feature>
<dbReference type="GO" id="GO:0030512">
    <property type="term" value="P:negative regulation of transforming growth factor beta receptor signaling pathway"/>
    <property type="evidence" value="ECO:0007669"/>
    <property type="project" value="Ensembl"/>
</dbReference>
<dbReference type="Gene3D" id="2.60.40.10">
    <property type="entry name" value="Immunoglobulins"/>
    <property type="match status" value="1"/>
</dbReference>
<dbReference type="Pfam" id="PF17791">
    <property type="entry name" value="MG3"/>
    <property type="match status" value="1"/>
</dbReference>
<evidence type="ECO:0000256" key="7">
    <source>
        <dbReference type="ARBA" id="ARBA00022900"/>
    </source>
</evidence>
<dbReference type="InParanoid" id="A0A7N5KDB4"/>
<protein>
    <recommendedName>
        <fullName evidence="15">CD109 antigen</fullName>
    </recommendedName>
</protein>
<dbReference type="FunFam" id="2.60.40.10:FF:000155">
    <property type="entry name" value="complement C3 isoform X1"/>
    <property type="match status" value="1"/>
</dbReference>
<evidence type="ECO:0000256" key="8">
    <source>
        <dbReference type="ARBA" id="ARBA00022966"/>
    </source>
</evidence>
<evidence type="ECO:0000256" key="11">
    <source>
        <dbReference type="ARBA" id="ARBA00023180"/>
    </source>
</evidence>
<evidence type="ECO:0000256" key="9">
    <source>
        <dbReference type="ARBA" id="ARBA00023136"/>
    </source>
</evidence>
<dbReference type="InterPro" id="IPR047565">
    <property type="entry name" value="Alpha-macroglob_thiol-ester_cl"/>
</dbReference>
<dbReference type="PANTHER" id="PTHR11412:SF136">
    <property type="entry name" value="CD109 ANTIGEN"/>
    <property type="match status" value="1"/>
</dbReference>
<evidence type="ECO:0000256" key="15">
    <source>
        <dbReference type="ARBA" id="ARBA00069665"/>
    </source>
</evidence>
<keyword evidence="9" id="KW-0472">Membrane</keyword>
<keyword evidence="12" id="KW-0449">Lipoprotein</keyword>
<dbReference type="GO" id="GO:0043616">
    <property type="term" value="P:keratinocyte proliferation"/>
    <property type="evidence" value="ECO:0007669"/>
    <property type="project" value="Ensembl"/>
</dbReference>
<dbReference type="Gene3D" id="1.50.10.20">
    <property type="match status" value="1"/>
</dbReference>
<organism evidence="18 19">
    <name type="scientific">Ailuropoda melanoleuca</name>
    <name type="common">Giant panda</name>
    <dbReference type="NCBI Taxonomy" id="9646"/>
    <lineage>
        <taxon>Eukaryota</taxon>
        <taxon>Metazoa</taxon>
        <taxon>Chordata</taxon>
        <taxon>Craniata</taxon>
        <taxon>Vertebrata</taxon>
        <taxon>Euteleostomi</taxon>
        <taxon>Mammalia</taxon>
        <taxon>Eutheria</taxon>
        <taxon>Laurasiatheria</taxon>
        <taxon>Carnivora</taxon>
        <taxon>Caniformia</taxon>
        <taxon>Ursidae</taxon>
        <taxon>Ailuropoda</taxon>
    </lineage>
</organism>
<comment type="function">
    <text evidence="13">Modulates negatively TGFB1 signaling in keratinocytes.</text>
</comment>
<dbReference type="Proteomes" id="UP000008912">
    <property type="component" value="Unassembled WGS sequence"/>
</dbReference>
<comment type="subunit">
    <text evidence="14">Heterodimer; disulfide-linked. Interacts with TGFB1 and TGFBR1. Forms a heteromeric complex with TGFBR1, TGFBR2 and TGFBR3 in a ligand-independent manner.</text>
</comment>
<dbReference type="Gene3D" id="2.60.40.1940">
    <property type="match status" value="1"/>
</dbReference>
<gene>
    <name evidence="18" type="primary">CD109</name>
</gene>
<dbReference type="FunFam" id="2.60.40.1940:FF:000003">
    <property type="entry name" value="CD109 isoform 1"/>
    <property type="match status" value="1"/>
</dbReference>
<dbReference type="SUPFAM" id="SSF81296">
    <property type="entry name" value="E set domains"/>
    <property type="match status" value="1"/>
</dbReference>
<keyword evidence="8" id="KW-0882">Thioester bond</keyword>
<dbReference type="InterPro" id="IPR011626">
    <property type="entry name" value="Alpha-macroglobulin_TED"/>
</dbReference>